<dbReference type="PROSITE" id="PS01276">
    <property type="entry name" value="PEPTIDASE_U32"/>
    <property type="match status" value="1"/>
</dbReference>
<dbReference type="InterPro" id="IPR001539">
    <property type="entry name" value="Peptidase_U32"/>
</dbReference>
<dbReference type="AlphaFoldDB" id="A0A117LQC0"/>
<dbReference type="PATRIC" id="fig|2198.4.peg.1332"/>
<name>A0A117LQC0_9EURY</name>
<dbReference type="Pfam" id="PF12392">
    <property type="entry name" value="DUF3656"/>
    <property type="match status" value="1"/>
</dbReference>
<evidence type="ECO:0000313" key="2">
    <source>
        <dbReference type="EMBL" id="KUK61645.1"/>
    </source>
</evidence>
<organism evidence="2 3">
    <name type="scientific">Methanoculleus marisnigri</name>
    <dbReference type="NCBI Taxonomy" id="2198"/>
    <lineage>
        <taxon>Archaea</taxon>
        <taxon>Methanobacteriati</taxon>
        <taxon>Methanobacteriota</taxon>
        <taxon>Stenosarchaea group</taxon>
        <taxon>Methanomicrobia</taxon>
        <taxon>Methanomicrobiales</taxon>
        <taxon>Methanomicrobiaceae</taxon>
        <taxon>Methanoculleus</taxon>
    </lineage>
</organism>
<evidence type="ECO:0000313" key="3">
    <source>
        <dbReference type="Proteomes" id="UP000054323"/>
    </source>
</evidence>
<accession>A0A117LQC0</accession>
<evidence type="ECO:0000259" key="1">
    <source>
        <dbReference type="Pfam" id="PF12392"/>
    </source>
</evidence>
<dbReference type="InterPro" id="IPR020988">
    <property type="entry name" value="Pept_U32_collagenase"/>
</dbReference>
<dbReference type="InterPro" id="IPR051454">
    <property type="entry name" value="RNA/ubiquinone_mod_enzymes"/>
</dbReference>
<gene>
    <name evidence="2" type="ORF">XD82_1010</name>
</gene>
<sequence length="843" mass="90413">MPHDHYQGSGSPELLAPAGSPEALAAAVAAGADAVYLAGRRFGARHYAANFSNEELRSAVDYAHLRGVRVYVTANVLVRDAELPDVARYLLWLYETGVDAALVQDTGVASLAREVVPDLPLHASTQMTVHNREGVARAAREGFSRVVLARELTLPEIEGIAEDAEARRVGIEVFAHGALCYCYSGQCLLSSVIGGRSGNRGMCAQPCRKPYRLVTAEKDDYGRPKDLRAVPAEDRYLLSTRDLCAYPHLDLLARAPLASLKIEGRMRSAEYVATVTSIYRRALDAIAAGEAWSPSREDMHDLALAFNREFTEGYILGAPGIMARDRPGNRGILLGTVIGYDPRREEATVRLAGDVVPRSGDGLAFCTDDPEQDSGAVVRGTPAVRHGTVRLSVPAPVGEGARVFLTKSADLEERAKRVMEEPHQPLPLDVTATWEDGTPCLEAVLARHGGEPLRVRYRSDLRMEPARSRPLTPDQIAEQLGKTGGTPFAVNKMDLRYPGGLFAPLGELNRVRRSFLEKVEEAVLAAWRPGPDAVSAAREQAEAAIAGMTGPAKSEREKRLPSVSVYTDTLEGVEAAVRGGARTVYLEPSTPGLLEEAAAVCREGGADLVWKWPSITRRGFLDAAAPLLPSLYEAGVHGVMVSGPGAADAVRRAEPRMNLYGAAGLNVWNRRTARELAPLFLRCTASPELPAADLARLAESAGGAPLLEVLVQGNVEAMVTEDRLIPAVSGERSDGRFLGLEDQRNRVFPLRCDGEGRTCIANAVETSLIDHLPGIVAMGIDAVAIDARGRGPRYAGDMAGIYRAGLDAAGRGDPGMLSALKDEVKRRALGGITGGHFVRGLPE</sequence>
<dbReference type="PANTHER" id="PTHR30217">
    <property type="entry name" value="PEPTIDASE U32 FAMILY"/>
    <property type="match status" value="1"/>
</dbReference>
<dbReference type="PANTHER" id="PTHR30217:SF10">
    <property type="entry name" value="23S RRNA 5-HYDROXYCYTIDINE C2501 SYNTHASE"/>
    <property type="match status" value="1"/>
</dbReference>
<dbReference type="Pfam" id="PF01136">
    <property type="entry name" value="Peptidase_U32"/>
    <property type="match status" value="2"/>
</dbReference>
<dbReference type="EMBL" id="LGGD01000112">
    <property type="protein sequence ID" value="KUK61645.1"/>
    <property type="molecule type" value="Genomic_DNA"/>
</dbReference>
<proteinExistence type="predicted"/>
<protein>
    <submittedName>
        <fullName evidence="2">Peptidase U32</fullName>
    </submittedName>
</protein>
<dbReference type="Proteomes" id="UP000054323">
    <property type="component" value="Unassembled WGS sequence"/>
</dbReference>
<feature type="domain" description="Peptidase U32 collagenase" evidence="1">
    <location>
        <begin position="403"/>
        <end position="523"/>
    </location>
</feature>
<comment type="caution">
    <text evidence="2">The sequence shown here is derived from an EMBL/GenBank/DDBJ whole genome shotgun (WGS) entry which is preliminary data.</text>
</comment>
<reference evidence="3" key="1">
    <citation type="journal article" date="2015" name="MBio">
        <title>Genome-Resolved Metagenomic Analysis Reveals Roles for Candidate Phyla and Other Microbial Community Members in Biogeochemical Transformations in Oil Reservoirs.</title>
        <authorList>
            <person name="Hu P."/>
            <person name="Tom L."/>
            <person name="Singh A."/>
            <person name="Thomas B.C."/>
            <person name="Baker B.J."/>
            <person name="Piceno Y.M."/>
            <person name="Andersen G.L."/>
            <person name="Banfield J.F."/>
        </authorList>
    </citation>
    <scope>NUCLEOTIDE SEQUENCE [LARGE SCALE GENOMIC DNA]</scope>
</reference>